<dbReference type="VEuPathDB" id="VectorBase:GPPI006201"/>
<dbReference type="Proteomes" id="UP000092460">
    <property type="component" value="Unassembled WGS sequence"/>
</dbReference>
<proteinExistence type="predicted"/>
<dbReference type="EMBL" id="JXJN01002567">
    <property type="status" value="NOT_ANNOTATED_CDS"/>
    <property type="molecule type" value="Genomic_DNA"/>
</dbReference>
<accession>A0A1B0ART6</accession>
<protein>
    <submittedName>
        <fullName evidence="1">Uncharacterized protein</fullName>
    </submittedName>
</protein>
<name>A0A1B0ART6_9MUSC</name>
<reference evidence="1" key="2">
    <citation type="submission" date="2020-05" db="UniProtKB">
        <authorList>
            <consortium name="EnsemblMetazoa"/>
        </authorList>
    </citation>
    <scope>IDENTIFICATION</scope>
    <source>
        <strain evidence="1">IAEA</strain>
    </source>
</reference>
<evidence type="ECO:0000313" key="1">
    <source>
        <dbReference type="EnsemblMetazoa" id="GPPI006201-PA"/>
    </source>
</evidence>
<keyword evidence="2" id="KW-1185">Reference proteome</keyword>
<dbReference type="EnsemblMetazoa" id="GPPI006201-RA">
    <property type="protein sequence ID" value="GPPI006201-PA"/>
    <property type="gene ID" value="GPPI006201"/>
</dbReference>
<evidence type="ECO:0000313" key="2">
    <source>
        <dbReference type="Proteomes" id="UP000092460"/>
    </source>
</evidence>
<reference evidence="2" key="1">
    <citation type="submission" date="2015-01" db="EMBL/GenBank/DDBJ databases">
        <authorList>
            <person name="Aksoy S."/>
            <person name="Warren W."/>
            <person name="Wilson R.K."/>
        </authorList>
    </citation>
    <scope>NUCLEOTIDE SEQUENCE [LARGE SCALE GENOMIC DNA]</scope>
    <source>
        <strain evidence="2">IAEA</strain>
    </source>
</reference>
<organism evidence="1 2">
    <name type="scientific">Glossina palpalis gambiensis</name>
    <dbReference type="NCBI Taxonomy" id="67801"/>
    <lineage>
        <taxon>Eukaryota</taxon>
        <taxon>Metazoa</taxon>
        <taxon>Ecdysozoa</taxon>
        <taxon>Arthropoda</taxon>
        <taxon>Hexapoda</taxon>
        <taxon>Insecta</taxon>
        <taxon>Pterygota</taxon>
        <taxon>Neoptera</taxon>
        <taxon>Endopterygota</taxon>
        <taxon>Diptera</taxon>
        <taxon>Brachycera</taxon>
        <taxon>Muscomorpha</taxon>
        <taxon>Hippoboscoidea</taxon>
        <taxon>Glossinidae</taxon>
        <taxon>Glossina</taxon>
    </lineage>
</organism>
<sequence length="54" mass="6266">METALFPFSIIVFLLSSQEYQILNIFLITYLYCVDIRAVCINEKVPLPSCARHE</sequence>
<dbReference type="AlphaFoldDB" id="A0A1B0ART6"/>